<feature type="compositionally biased region" description="Basic and acidic residues" evidence="1">
    <location>
        <begin position="165"/>
        <end position="176"/>
    </location>
</feature>
<feature type="transmembrane region" description="Helical" evidence="2">
    <location>
        <begin position="240"/>
        <end position="261"/>
    </location>
</feature>
<feature type="transmembrane region" description="Helical" evidence="2">
    <location>
        <begin position="6"/>
        <end position="22"/>
    </location>
</feature>
<keyword evidence="2" id="KW-1133">Transmembrane helix</keyword>
<accession>A0A8J9ZZ12</accession>
<evidence type="ECO:0000256" key="1">
    <source>
        <dbReference type="SAM" id="MobiDB-lite"/>
    </source>
</evidence>
<evidence type="ECO:0000259" key="3">
    <source>
        <dbReference type="Pfam" id="PF20588"/>
    </source>
</evidence>
<evidence type="ECO:0000313" key="5">
    <source>
        <dbReference type="Proteomes" id="UP000838412"/>
    </source>
</evidence>
<keyword evidence="5" id="KW-1185">Reference proteome</keyword>
<feature type="compositionally biased region" description="Polar residues" evidence="1">
    <location>
        <begin position="129"/>
        <end position="141"/>
    </location>
</feature>
<dbReference type="EMBL" id="OV696690">
    <property type="protein sequence ID" value="CAH1266181.1"/>
    <property type="molecule type" value="Genomic_DNA"/>
</dbReference>
<evidence type="ECO:0000313" key="4">
    <source>
        <dbReference type="EMBL" id="CAH1266181.1"/>
    </source>
</evidence>
<feature type="compositionally biased region" description="Polar residues" evidence="1">
    <location>
        <begin position="266"/>
        <end position="275"/>
    </location>
</feature>
<sequence length="306" mass="33033">MRDEPQSVYILVLVFILGLDAVKFPDENQEVRASFELHLGSPGSRAPGGGPEGIFRGKPAGCVGNMARLTLLGEDRHSLAVMAPFFPVGGLGLRAGWLANMENNILCVAMDGAHDVGIDLDMSVDCLTHNNVHPDSPQSFNMEPDSGGEKRKGDDNSDDDYEDGNPEKKLRMNHDDFRDGYTTVEHLVGVTGDPSLPTDEDDLQHVSGSTLEQVEDSMTTAVQLATTSGQQIQARTKENFFFLIVLSSPPIVALFFLSQLLEVSGMDSSPATPSSDKTEEAAPVNQAWFTTKEDKTSLHGKGTAVL</sequence>
<dbReference type="AlphaFoldDB" id="A0A8J9ZZ12"/>
<organism evidence="4 5">
    <name type="scientific">Branchiostoma lanceolatum</name>
    <name type="common">Common lancelet</name>
    <name type="synonym">Amphioxus lanceolatum</name>
    <dbReference type="NCBI Taxonomy" id="7740"/>
    <lineage>
        <taxon>Eukaryota</taxon>
        <taxon>Metazoa</taxon>
        <taxon>Chordata</taxon>
        <taxon>Cephalochordata</taxon>
        <taxon>Leptocardii</taxon>
        <taxon>Amphioxiformes</taxon>
        <taxon>Branchiostomatidae</taxon>
        <taxon>Branchiostoma</taxon>
    </lineage>
</organism>
<dbReference type="Proteomes" id="UP000838412">
    <property type="component" value="Chromosome 5"/>
</dbReference>
<name>A0A8J9ZZ12_BRALA</name>
<keyword evidence="2" id="KW-0472">Membrane</keyword>
<proteinExistence type="predicted"/>
<feature type="region of interest" description="Disordered" evidence="1">
    <location>
        <begin position="129"/>
        <end position="176"/>
    </location>
</feature>
<dbReference type="InterPro" id="IPR046775">
    <property type="entry name" value="DMTF1_N"/>
</dbReference>
<protein>
    <submittedName>
        <fullName evidence="4">Hypp3312 protein</fullName>
    </submittedName>
</protein>
<dbReference type="Pfam" id="PF20588">
    <property type="entry name" value="DMTF1_N"/>
    <property type="match status" value="1"/>
</dbReference>
<feature type="domain" description="Cyclin-D-binding Myb-like transcription factor 1 N-terminal" evidence="3">
    <location>
        <begin position="272"/>
        <end position="302"/>
    </location>
</feature>
<reference evidence="4" key="1">
    <citation type="submission" date="2022-01" db="EMBL/GenBank/DDBJ databases">
        <authorList>
            <person name="Braso-Vives M."/>
        </authorList>
    </citation>
    <scope>NUCLEOTIDE SEQUENCE</scope>
</reference>
<keyword evidence="2" id="KW-0812">Transmembrane</keyword>
<gene>
    <name evidence="4" type="primary">Hypp3312</name>
    <name evidence="4" type="ORF">BLAG_LOCUS19859</name>
</gene>
<feature type="region of interest" description="Disordered" evidence="1">
    <location>
        <begin position="266"/>
        <end position="286"/>
    </location>
</feature>
<evidence type="ECO:0000256" key="2">
    <source>
        <dbReference type="SAM" id="Phobius"/>
    </source>
</evidence>